<dbReference type="Gene3D" id="1.10.3810.10">
    <property type="entry name" value="Biosynthetic peptidoglycan transglycosylase-like"/>
    <property type="match status" value="1"/>
</dbReference>
<dbReference type="AlphaFoldDB" id="A0A239IDK1"/>
<keyword evidence="9" id="KW-0808">Transferase</keyword>
<keyword evidence="12" id="KW-0573">Peptidoglycan synthesis</keyword>
<dbReference type="UniPathway" id="UPA00219"/>
<dbReference type="InterPro" id="IPR001264">
    <property type="entry name" value="Glyco_trans_51"/>
</dbReference>
<feature type="domain" description="Glycosyl transferase family 51" evidence="21">
    <location>
        <begin position="74"/>
        <end position="249"/>
    </location>
</feature>
<keyword evidence="13 19" id="KW-0472">Membrane</keyword>
<dbReference type="GO" id="GO:0008955">
    <property type="term" value="F:peptidoglycan glycosyltransferase activity"/>
    <property type="evidence" value="ECO:0007669"/>
    <property type="project" value="UniProtKB-EC"/>
</dbReference>
<proteinExistence type="inferred from homology"/>
<feature type="transmembrane region" description="Helical" evidence="19">
    <location>
        <begin position="29"/>
        <end position="51"/>
    </location>
</feature>
<keyword evidence="7" id="KW-0645">Protease</keyword>
<evidence type="ECO:0000256" key="12">
    <source>
        <dbReference type="ARBA" id="ARBA00022984"/>
    </source>
</evidence>
<evidence type="ECO:0000256" key="16">
    <source>
        <dbReference type="ARBA" id="ARBA00034000"/>
    </source>
</evidence>
<dbReference type="InterPro" id="IPR012338">
    <property type="entry name" value="Beta-lactam/transpept-like"/>
</dbReference>
<evidence type="ECO:0000256" key="19">
    <source>
        <dbReference type="SAM" id="Phobius"/>
    </source>
</evidence>
<keyword evidence="6" id="KW-0121">Carboxypeptidase</keyword>
<keyword evidence="14" id="KW-0511">Multifunctional enzyme</keyword>
<keyword evidence="23" id="KW-1185">Reference proteome</keyword>
<evidence type="ECO:0000256" key="13">
    <source>
        <dbReference type="ARBA" id="ARBA00023136"/>
    </source>
</evidence>
<dbReference type="GO" id="GO:0006508">
    <property type="term" value="P:proteolysis"/>
    <property type="evidence" value="ECO:0007669"/>
    <property type="project" value="UniProtKB-KW"/>
</dbReference>
<dbReference type="GO" id="GO:0009252">
    <property type="term" value="P:peptidoglycan biosynthetic process"/>
    <property type="evidence" value="ECO:0007669"/>
    <property type="project" value="UniProtKB-UniPathway"/>
</dbReference>
<dbReference type="InterPro" id="IPR023346">
    <property type="entry name" value="Lysozyme-like_dom_sf"/>
</dbReference>
<dbReference type="InterPro" id="IPR050396">
    <property type="entry name" value="Glycosyltr_51/Transpeptidase"/>
</dbReference>
<evidence type="ECO:0000256" key="6">
    <source>
        <dbReference type="ARBA" id="ARBA00022645"/>
    </source>
</evidence>
<keyword evidence="19" id="KW-0812">Transmembrane</keyword>
<name>A0A239IDK1_9BURK</name>
<evidence type="ECO:0000256" key="7">
    <source>
        <dbReference type="ARBA" id="ARBA00022670"/>
    </source>
</evidence>
<organism evidence="22 23">
    <name type="scientific">Noviherbaspirillum humi</name>
    <dbReference type="NCBI Taxonomy" id="1688639"/>
    <lineage>
        <taxon>Bacteria</taxon>
        <taxon>Pseudomonadati</taxon>
        <taxon>Pseudomonadota</taxon>
        <taxon>Betaproteobacteria</taxon>
        <taxon>Burkholderiales</taxon>
        <taxon>Oxalobacteraceae</taxon>
        <taxon>Noviherbaspirillum</taxon>
    </lineage>
</organism>
<evidence type="ECO:0000256" key="9">
    <source>
        <dbReference type="ARBA" id="ARBA00022679"/>
    </source>
</evidence>
<keyword evidence="10" id="KW-0378">Hydrolase</keyword>
<evidence type="ECO:0000256" key="5">
    <source>
        <dbReference type="ARBA" id="ARBA00022475"/>
    </source>
</evidence>
<gene>
    <name evidence="22" type="ORF">SAMN06265795_10961</name>
</gene>
<protein>
    <submittedName>
        <fullName evidence="22">Penicillin-binding protein 1A</fullName>
    </submittedName>
</protein>
<comment type="similarity">
    <text evidence="3">In the C-terminal section; belongs to the transpeptidase family.</text>
</comment>
<dbReference type="GO" id="GO:0071555">
    <property type="term" value="P:cell wall organization"/>
    <property type="evidence" value="ECO:0007669"/>
    <property type="project" value="UniProtKB-KW"/>
</dbReference>
<dbReference type="Proteomes" id="UP000198284">
    <property type="component" value="Unassembled WGS sequence"/>
</dbReference>
<evidence type="ECO:0000256" key="18">
    <source>
        <dbReference type="SAM" id="MobiDB-lite"/>
    </source>
</evidence>
<evidence type="ECO:0000256" key="1">
    <source>
        <dbReference type="ARBA" id="ARBA00004236"/>
    </source>
</evidence>
<sequence>MLARAAGLFRTLTAPGISPRVRLFAAGKAGALLGAAGFVLLLLWTILLIPLTPSATDLKKAKAEQPSMLISADGKWLASYKRFNRDWVPLDQVSPHVVAALIATEDHRFYEHHGIDFYRLGGAVLHTLAGRTEGGSTITQQLARNLYPEEIGRQRSLSRKLKEAITALKIERAYTKREILETYLNTVPFLYNAFGIEMAARTYFDKPAARLNVLESATLIGMLKGTSYYNPVTNIKRATERRNAVLGQMARRGVLTEAALEAMKKKPIVLDFERLQEERGIAPHFAEHIRKWLVEWADRHDYNIYTDGLRVRTTIDSRLQAMANQALARQTEALQAVADVEWGMRGDRLLSTSAAAYAGMRQRVRPFGHLWSERPDLVDAFIRESGAWRNLVAGGMDGGEALAKLRGDAEFMDKLRRDKTRLEAGFIALDPKTGEVRAWVGSRAFDSGQFDHVARAQRQPGSTFKPFVYGAALEQGMTPDRTFIDEVRDFRMRDGTIWRPTDITPATGKPMTLAEGLMYSKNTITAQVMQVIGPNIAADFARRSGVRQSRLNPVPALALGTSPVSLAEMATAYGTIANGGEYRKPVLVTRVEDKDGNTLVEFGGESDRVMGRGVAEDLTGMLRGVVNRGTGQAIRSQFGIGADVAGKTGTTQDNTDGWFILMHPRLVAGAWVGFDDPRITMRSSYWGQGAHNALPIVGDFFRRAQSSRMIDTQARFPRARDALPGASIWGPVLDWFENLFGGPSPTAPPKPAAKPAPAPSQQPRKEGGPLDAIDQVLRDVRNAQDDIERQWHWVQNAIDGLRKLF</sequence>
<accession>A0A239IDK1</accession>
<dbReference type="PANTHER" id="PTHR32282">
    <property type="entry name" value="BINDING PROTEIN TRANSPEPTIDASE, PUTATIVE-RELATED"/>
    <property type="match status" value="1"/>
</dbReference>
<keyword evidence="11" id="KW-0133">Cell shape</keyword>
<comment type="catalytic activity">
    <reaction evidence="17">
        <text>[GlcNAc-(1-&gt;4)-Mur2Ac(oyl-L-Ala-gamma-D-Glu-L-Lys-D-Ala-D-Ala)](n)-di-trans,octa-cis-undecaprenyl diphosphate + beta-D-GlcNAc-(1-&gt;4)-Mur2Ac(oyl-L-Ala-gamma-D-Glu-L-Lys-D-Ala-D-Ala)-di-trans,octa-cis-undecaprenyl diphosphate = [GlcNAc-(1-&gt;4)-Mur2Ac(oyl-L-Ala-gamma-D-Glu-L-Lys-D-Ala-D-Ala)](n+1)-di-trans,octa-cis-undecaprenyl diphosphate + di-trans,octa-cis-undecaprenyl diphosphate + H(+)</text>
        <dbReference type="Rhea" id="RHEA:23708"/>
        <dbReference type="Rhea" id="RHEA-COMP:9602"/>
        <dbReference type="Rhea" id="RHEA-COMP:9603"/>
        <dbReference type="ChEBI" id="CHEBI:15378"/>
        <dbReference type="ChEBI" id="CHEBI:58405"/>
        <dbReference type="ChEBI" id="CHEBI:60033"/>
        <dbReference type="ChEBI" id="CHEBI:78435"/>
        <dbReference type="EC" id="2.4.99.28"/>
    </reaction>
</comment>
<evidence type="ECO:0000256" key="8">
    <source>
        <dbReference type="ARBA" id="ARBA00022676"/>
    </source>
</evidence>
<evidence type="ECO:0000259" key="20">
    <source>
        <dbReference type="Pfam" id="PF00905"/>
    </source>
</evidence>
<evidence type="ECO:0000256" key="10">
    <source>
        <dbReference type="ARBA" id="ARBA00022801"/>
    </source>
</evidence>
<dbReference type="GO" id="GO:0030288">
    <property type="term" value="C:outer membrane-bounded periplasmic space"/>
    <property type="evidence" value="ECO:0007669"/>
    <property type="project" value="TreeGrafter"/>
</dbReference>
<feature type="region of interest" description="Disordered" evidence="18">
    <location>
        <begin position="740"/>
        <end position="770"/>
    </location>
</feature>
<dbReference type="PANTHER" id="PTHR32282:SF11">
    <property type="entry name" value="PENICILLIN-BINDING PROTEIN 1B"/>
    <property type="match status" value="1"/>
</dbReference>
<evidence type="ECO:0000256" key="2">
    <source>
        <dbReference type="ARBA" id="ARBA00004752"/>
    </source>
</evidence>
<evidence type="ECO:0000256" key="4">
    <source>
        <dbReference type="ARBA" id="ARBA00007739"/>
    </source>
</evidence>
<feature type="domain" description="Penicillin-binding protein transpeptidase" evidence="20">
    <location>
        <begin position="425"/>
        <end position="656"/>
    </location>
</feature>
<dbReference type="Gene3D" id="3.40.710.10">
    <property type="entry name" value="DD-peptidase/beta-lactamase superfamily"/>
    <property type="match status" value="2"/>
</dbReference>
<dbReference type="SUPFAM" id="SSF56601">
    <property type="entry name" value="beta-lactamase/transpeptidase-like"/>
    <property type="match status" value="1"/>
</dbReference>
<comment type="pathway">
    <text evidence="2">Cell wall biogenesis; peptidoglycan biosynthesis.</text>
</comment>
<dbReference type="EMBL" id="FZOT01000009">
    <property type="protein sequence ID" value="SNS91651.1"/>
    <property type="molecule type" value="Genomic_DNA"/>
</dbReference>
<evidence type="ECO:0000313" key="23">
    <source>
        <dbReference type="Proteomes" id="UP000198284"/>
    </source>
</evidence>
<evidence type="ECO:0000256" key="15">
    <source>
        <dbReference type="ARBA" id="ARBA00023316"/>
    </source>
</evidence>
<keyword evidence="19" id="KW-1133">Transmembrane helix</keyword>
<evidence type="ECO:0000256" key="17">
    <source>
        <dbReference type="ARBA" id="ARBA00049902"/>
    </source>
</evidence>
<reference evidence="22 23" key="1">
    <citation type="submission" date="2017-06" db="EMBL/GenBank/DDBJ databases">
        <authorList>
            <person name="Kim H.J."/>
            <person name="Triplett B.A."/>
        </authorList>
    </citation>
    <scope>NUCLEOTIDE SEQUENCE [LARGE SCALE GENOMIC DNA]</scope>
    <source>
        <strain evidence="22 23">U15</strain>
    </source>
</reference>
<evidence type="ECO:0000256" key="3">
    <source>
        <dbReference type="ARBA" id="ARBA00007090"/>
    </source>
</evidence>
<dbReference type="GO" id="GO:0009002">
    <property type="term" value="F:serine-type D-Ala-D-Ala carboxypeptidase activity"/>
    <property type="evidence" value="ECO:0007669"/>
    <property type="project" value="UniProtKB-EC"/>
</dbReference>
<dbReference type="GO" id="GO:0008360">
    <property type="term" value="P:regulation of cell shape"/>
    <property type="evidence" value="ECO:0007669"/>
    <property type="project" value="UniProtKB-KW"/>
</dbReference>
<keyword evidence="8" id="KW-0328">Glycosyltransferase</keyword>
<dbReference type="InterPro" id="IPR036950">
    <property type="entry name" value="PBP_transglycosylase"/>
</dbReference>
<evidence type="ECO:0000313" key="22">
    <source>
        <dbReference type="EMBL" id="SNS91651.1"/>
    </source>
</evidence>
<evidence type="ECO:0000259" key="21">
    <source>
        <dbReference type="Pfam" id="PF00912"/>
    </source>
</evidence>
<dbReference type="GO" id="GO:0005886">
    <property type="term" value="C:plasma membrane"/>
    <property type="evidence" value="ECO:0007669"/>
    <property type="project" value="UniProtKB-SubCell"/>
</dbReference>
<feature type="compositionally biased region" description="Pro residues" evidence="18">
    <location>
        <begin position="745"/>
        <end position="760"/>
    </location>
</feature>
<dbReference type="Pfam" id="PF00905">
    <property type="entry name" value="Transpeptidase"/>
    <property type="match status" value="1"/>
</dbReference>
<dbReference type="GO" id="GO:0008658">
    <property type="term" value="F:penicillin binding"/>
    <property type="evidence" value="ECO:0007669"/>
    <property type="project" value="InterPro"/>
</dbReference>
<dbReference type="InterPro" id="IPR001460">
    <property type="entry name" value="PCN-bd_Tpept"/>
</dbReference>
<comment type="catalytic activity">
    <reaction evidence="16">
        <text>Preferential cleavage: (Ac)2-L-Lys-D-Ala-|-D-Ala. Also transpeptidation of peptidyl-alanyl moieties that are N-acyl substituents of D-alanine.</text>
        <dbReference type="EC" id="3.4.16.4"/>
    </reaction>
</comment>
<evidence type="ECO:0000256" key="11">
    <source>
        <dbReference type="ARBA" id="ARBA00022960"/>
    </source>
</evidence>
<dbReference type="Pfam" id="PF00912">
    <property type="entry name" value="Transgly"/>
    <property type="match status" value="1"/>
</dbReference>
<evidence type="ECO:0000256" key="14">
    <source>
        <dbReference type="ARBA" id="ARBA00023268"/>
    </source>
</evidence>
<dbReference type="SUPFAM" id="SSF53955">
    <property type="entry name" value="Lysozyme-like"/>
    <property type="match status" value="1"/>
</dbReference>
<comment type="subcellular location">
    <subcellularLocation>
        <location evidence="1">Cell membrane</location>
    </subcellularLocation>
</comment>
<keyword evidence="15" id="KW-0961">Cell wall biogenesis/degradation</keyword>
<comment type="similarity">
    <text evidence="4">In the N-terminal section; belongs to the glycosyltransferase 51 family.</text>
</comment>
<keyword evidence="5" id="KW-1003">Cell membrane</keyword>